<reference evidence="2 3" key="1">
    <citation type="submission" date="2014-04" db="EMBL/GenBank/DDBJ databases">
        <authorList>
            <consortium name="DOE Joint Genome Institute"/>
            <person name="Kuo A."/>
            <person name="Zuccaro A."/>
            <person name="Kohler A."/>
            <person name="Nagy L.G."/>
            <person name="Floudas D."/>
            <person name="Copeland A."/>
            <person name="Barry K.W."/>
            <person name="Cichocki N."/>
            <person name="Veneault-Fourrey C."/>
            <person name="LaButti K."/>
            <person name="Lindquist E.A."/>
            <person name="Lipzen A."/>
            <person name="Lundell T."/>
            <person name="Morin E."/>
            <person name="Murat C."/>
            <person name="Sun H."/>
            <person name="Tunlid A."/>
            <person name="Henrissat B."/>
            <person name="Grigoriev I.V."/>
            <person name="Hibbett D.S."/>
            <person name="Martin F."/>
            <person name="Nordberg H.P."/>
            <person name="Cantor M.N."/>
            <person name="Hua S.X."/>
        </authorList>
    </citation>
    <scope>NUCLEOTIDE SEQUENCE [LARGE SCALE GENOMIC DNA]</scope>
    <source>
        <strain evidence="2 3">MAFF 305830</strain>
    </source>
</reference>
<evidence type="ECO:0000313" key="3">
    <source>
        <dbReference type="Proteomes" id="UP000054097"/>
    </source>
</evidence>
<accession>A0A0C3BM96</accession>
<dbReference type="EMBL" id="KN824279">
    <property type="protein sequence ID" value="KIM32556.1"/>
    <property type="molecule type" value="Genomic_DNA"/>
</dbReference>
<evidence type="ECO:0000313" key="2">
    <source>
        <dbReference type="EMBL" id="KIM32556.1"/>
    </source>
</evidence>
<evidence type="ECO:0000256" key="1">
    <source>
        <dbReference type="SAM" id="Coils"/>
    </source>
</evidence>
<name>A0A0C3BM96_SERVB</name>
<feature type="coiled-coil region" evidence="1">
    <location>
        <begin position="27"/>
        <end position="61"/>
    </location>
</feature>
<gene>
    <name evidence="2" type="ORF">M408DRAFT_183049</name>
</gene>
<proteinExistence type="predicted"/>
<dbReference type="HOGENOM" id="CLU_590736_0_0_1"/>
<protein>
    <submittedName>
        <fullName evidence="2">Uncharacterized protein</fullName>
    </submittedName>
</protein>
<keyword evidence="3" id="KW-1185">Reference proteome</keyword>
<dbReference type="Gene3D" id="1.20.1280.50">
    <property type="match status" value="1"/>
</dbReference>
<organism evidence="2 3">
    <name type="scientific">Serendipita vermifera MAFF 305830</name>
    <dbReference type="NCBI Taxonomy" id="933852"/>
    <lineage>
        <taxon>Eukaryota</taxon>
        <taxon>Fungi</taxon>
        <taxon>Dikarya</taxon>
        <taxon>Basidiomycota</taxon>
        <taxon>Agaricomycotina</taxon>
        <taxon>Agaricomycetes</taxon>
        <taxon>Sebacinales</taxon>
        <taxon>Serendipitaceae</taxon>
        <taxon>Serendipita</taxon>
    </lineage>
</organism>
<keyword evidence="1" id="KW-0175">Coiled coil</keyword>
<reference evidence="3" key="2">
    <citation type="submission" date="2015-01" db="EMBL/GenBank/DDBJ databases">
        <title>Evolutionary Origins and Diversification of the Mycorrhizal Mutualists.</title>
        <authorList>
            <consortium name="DOE Joint Genome Institute"/>
            <consortium name="Mycorrhizal Genomics Consortium"/>
            <person name="Kohler A."/>
            <person name="Kuo A."/>
            <person name="Nagy L.G."/>
            <person name="Floudas D."/>
            <person name="Copeland A."/>
            <person name="Barry K.W."/>
            <person name="Cichocki N."/>
            <person name="Veneault-Fourrey C."/>
            <person name="LaButti K."/>
            <person name="Lindquist E.A."/>
            <person name="Lipzen A."/>
            <person name="Lundell T."/>
            <person name="Morin E."/>
            <person name="Murat C."/>
            <person name="Riley R."/>
            <person name="Ohm R."/>
            <person name="Sun H."/>
            <person name="Tunlid A."/>
            <person name="Henrissat B."/>
            <person name="Grigoriev I.V."/>
            <person name="Hibbett D.S."/>
            <person name="Martin F."/>
        </authorList>
    </citation>
    <scope>NUCLEOTIDE SEQUENCE [LARGE SCALE GENOMIC DNA]</scope>
    <source>
        <strain evidence="3">MAFF 305830</strain>
    </source>
</reference>
<sequence length="483" mass="55426">MVVYSTQEDPPEIREKLEALQYQNNLVEELQFRLNAVQRERDRLEKEIDEYRMSAQSYIRKCPKEILMILFEFYTLENPRVVRRLLLVCKEWYQLAVSMPRLWNRIPINIDHVWDVTFSCNDISRRVEICLQRSGSLPLELDLDFTNFESSGAKICEKIIDSFQGSNADSWNIREWAYGLSTESIEGFEVLPVCHPQHVFALVEQLAGKTGDVMRRWGSLRLVLPGDGNLAAMVWKHLVYPTPHLSRMDLNGTHGLTLVHGNHDFVGFPDLRALRHLGLDDLEDLDSLRLEVSSLSSFVVRYVQGDISSLSRLANLHTLTLVGGYGVPSDVPVQQTTLSLPRLRNLSVQWVIEGIQDIQFNIPKLECFDIFCPFLRLPRKANYARIQTERLSWRFDEIGLSSNWEDKIKVKTSFSSEIRSILTSYPNTSYFTFSSTFKGVVIEILRESNVNSALSSALRAVTFEGSLGDLETVVAQEIWMPND</sequence>
<dbReference type="AlphaFoldDB" id="A0A0C3BM96"/>
<dbReference type="OrthoDB" id="8048523at2759"/>
<dbReference type="Proteomes" id="UP000054097">
    <property type="component" value="Unassembled WGS sequence"/>
</dbReference>